<dbReference type="PANTHER" id="PTHR30419">
    <property type="entry name" value="HTH-TYPE TRANSCRIPTIONAL REGULATOR YBHD"/>
    <property type="match status" value="1"/>
</dbReference>
<comment type="similarity">
    <text evidence="1">Belongs to the LysR transcriptional regulatory family.</text>
</comment>
<dbReference type="Pfam" id="PF03466">
    <property type="entry name" value="LysR_substrate"/>
    <property type="match status" value="1"/>
</dbReference>
<dbReference type="InterPro" id="IPR036388">
    <property type="entry name" value="WH-like_DNA-bd_sf"/>
</dbReference>
<gene>
    <name evidence="6" type="primary">oxyR_1</name>
    <name evidence="7" type="synonym">oxyR_3</name>
    <name evidence="7" type="ORF">MBLL_02449</name>
    <name evidence="6" type="ORF">MBUL_01987</name>
    <name evidence="8" type="ORF">OICFNHDK_0735</name>
</gene>
<evidence type="ECO:0000259" key="5">
    <source>
        <dbReference type="PROSITE" id="PS50931"/>
    </source>
</evidence>
<dbReference type="CDD" id="cd05466">
    <property type="entry name" value="PBP2_LTTR_substrate"/>
    <property type="match status" value="1"/>
</dbReference>
<dbReference type="Gene3D" id="3.40.190.290">
    <property type="match status" value="1"/>
</dbReference>
<dbReference type="FunFam" id="1.10.10.10:FF:000001">
    <property type="entry name" value="LysR family transcriptional regulator"/>
    <property type="match status" value="1"/>
</dbReference>
<evidence type="ECO:0000256" key="2">
    <source>
        <dbReference type="ARBA" id="ARBA00023015"/>
    </source>
</evidence>
<dbReference type="GO" id="GO:0005829">
    <property type="term" value="C:cytosol"/>
    <property type="evidence" value="ECO:0007669"/>
    <property type="project" value="TreeGrafter"/>
</dbReference>
<dbReference type="SUPFAM" id="SSF53850">
    <property type="entry name" value="Periplasmic binding protein-like II"/>
    <property type="match status" value="1"/>
</dbReference>
<dbReference type="InterPro" id="IPR005119">
    <property type="entry name" value="LysR_subst-bd"/>
</dbReference>
<dbReference type="InterPro" id="IPR050950">
    <property type="entry name" value="HTH-type_LysR_regulators"/>
</dbReference>
<dbReference type="Proteomes" id="UP001055307">
    <property type="component" value="Unassembled WGS sequence"/>
</dbReference>
<dbReference type="PANTHER" id="PTHR30419:SF31">
    <property type="entry name" value="BLR3139 PROTEIN"/>
    <property type="match status" value="1"/>
</dbReference>
<dbReference type="GO" id="GO:0003700">
    <property type="term" value="F:DNA-binding transcription factor activity"/>
    <property type="evidence" value="ECO:0007669"/>
    <property type="project" value="InterPro"/>
</dbReference>
<dbReference type="EMBL" id="LR743510">
    <property type="protein sequence ID" value="CAA2141078.1"/>
    <property type="molecule type" value="Genomic_DNA"/>
</dbReference>
<dbReference type="InterPro" id="IPR000847">
    <property type="entry name" value="LysR_HTH_N"/>
</dbReference>
<evidence type="ECO:0000256" key="1">
    <source>
        <dbReference type="ARBA" id="ARBA00009437"/>
    </source>
</evidence>
<accession>A0A679ITT6</accession>
<organism evidence="6">
    <name type="scientific">Methylobacterium bullatum</name>
    <dbReference type="NCBI Taxonomy" id="570505"/>
    <lineage>
        <taxon>Bacteria</taxon>
        <taxon>Pseudomonadati</taxon>
        <taxon>Pseudomonadota</taxon>
        <taxon>Alphaproteobacteria</taxon>
        <taxon>Hyphomicrobiales</taxon>
        <taxon>Methylobacteriaceae</taxon>
        <taxon>Methylobacterium</taxon>
    </lineage>
</organism>
<dbReference type="SUPFAM" id="SSF46785">
    <property type="entry name" value="Winged helix' DNA-binding domain"/>
    <property type="match status" value="1"/>
</dbReference>
<geneLocation type="plasmid" evidence="7">
    <name>1</name>
</geneLocation>
<evidence type="ECO:0000313" key="8">
    <source>
        <dbReference type="EMBL" id="GJD38291.1"/>
    </source>
</evidence>
<dbReference type="PRINTS" id="PR00039">
    <property type="entry name" value="HTHLYSR"/>
</dbReference>
<evidence type="ECO:0000313" key="7">
    <source>
        <dbReference type="EMBL" id="CAA2141078.1"/>
    </source>
</evidence>
<dbReference type="GO" id="GO:0003677">
    <property type="term" value="F:DNA binding"/>
    <property type="evidence" value="ECO:0007669"/>
    <property type="project" value="UniProtKB-KW"/>
</dbReference>
<protein>
    <submittedName>
        <fullName evidence="6">Hydrogen peroxide-inducible genes activator</fullName>
    </submittedName>
</protein>
<reference evidence="8" key="3">
    <citation type="submission" date="2021-08" db="EMBL/GenBank/DDBJ databases">
        <authorList>
            <person name="Tani A."/>
            <person name="Ola A."/>
            <person name="Ogura Y."/>
            <person name="Katsura K."/>
            <person name="Hayashi T."/>
        </authorList>
    </citation>
    <scope>NUCLEOTIDE SEQUENCE</scope>
    <source>
        <strain evidence="8">DSM 21893</strain>
    </source>
</reference>
<dbReference type="EMBL" id="LR743504">
    <property type="protein sequence ID" value="CAA2103034.1"/>
    <property type="molecule type" value="Genomic_DNA"/>
</dbReference>
<evidence type="ECO:0000256" key="3">
    <source>
        <dbReference type="ARBA" id="ARBA00023125"/>
    </source>
</evidence>
<reference evidence="8" key="1">
    <citation type="journal article" date="2016" name="Front. Microbiol.">
        <title>Genome Sequence of the Piezophilic, Mesophilic Sulfate-Reducing Bacterium Desulfovibrio indicus J2T.</title>
        <authorList>
            <person name="Cao J."/>
            <person name="Maignien L."/>
            <person name="Shao Z."/>
            <person name="Alain K."/>
            <person name="Jebbar M."/>
        </authorList>
    </citation>
    <scope>NUCLEOTIDE SEQUENCE</scope>
    <source>
        <strain evidence="8">DSM 21893</strain>
    </source>
</reference>
<dbReference type="InterPro" id="IPR036390">
    <property type="entry name" value="WH_DNA-bd_sf"/>
</dbReference>
<evidence type="ECO:0000313" key="9">
    <source>
        <dbReference type="Proteomes" id="UP001055307"/>
    </source>
</evidence>
<dbReference type="RefSeq" id="WP_018044995.1">
    <property type="nucleotide sequence ID" value="NZ_BPQF01000005.1"/>
</dbReference>
<feature type="domain" description="HTH lysR-type" evidence="5">
    <location>
        <begin position="1"/>
        <end position="57"/>
    </location>
</feature>
<evidence type="ECO:0000256" key="4">
    <source>
        <dbReference type="ARBA" id="ARBA00023163"/>
    </source>
</evidence>
<keyword evidence="3" id="KW-0238">DNA-binding</keyword>
<dbReference type="PROSITE" id="PS50931">
    <property type="entry name" value="HTH_LYSR"/>
    <property type="match status" value="1"/>
</dbReference>
<reference evidence="6" key="2">
    <citation type="submission" date="2019-12" db="EMBL/GenBank/DDBJ databases">
        <authorList>
            <person name="Cremers G."/>
        </authorList>
    </citation>
    <scope>NUCLEOTIDE SEQUENCE</scope>
    <source>
        <strain evidence="6">Mbul1</strain>
        <strain evidence="7">Mbul2</strain>
        <plasmid evidence="7">1</plasmid>
    </source>
</reference>
<dbReference type="AlphaFoldDB" id="A0A679ITT6"/>
<name>A0A679ITT6_9HYPH</name>
<keyword evidence="2" id="KW-0805">Transcription regulation</keyword>
<sequence length="302" mass="33288">MIERLEFLLALARERHFGRAAQFCNVSQQTLSAGVKQLEERLGVLLVERGSRFQGFTPEGERVLDWARRIVGDARAMREEVASLRRGLSGTLRLAAVPTATPIVASLTTPFRARHPDVRFSVHSTTSGEIGRLIADHEIDAGITYLENEPLGKVIAVPLYRERYRLLTAIDGVYGKRDSVSWEEVGRLPLCLLTPDMQNRRIIDGHLHNAGRDAAPLLQSNSMIVLLTHVRTAKWASVMPAVLADSFRLSERVRSVPIGEPDVSHMIGLVVPERDPMTPLCAALIVEAQAIAPTVADDIASL</sequence>
<keyword evidence="9" id="KW-1185">Reference proteome</keyword>
<dbReference type="Gene3D" id="1.10.10.10">
    <property type="entry name" value="Winged helix-like DNA-binding domain superfamily/Winged helix DNA-binding domain"/>
    <property type="match status" value="1"/>
</dbReference>
<proteinExistence type="inferred from homology"/>
<evidence type="ECO:0000313" key="6">
    <source>
        <dbReference type="EMBL" id="CAA2103034.1"/>
    </source>
</evidence>
<dbReference type="Pfam" id="PF00126">
    <property type="entry name" value="HTH_1"/>
    <property type="match status" value="1"/>
</dbReference>
<keyword evidence="7" id="KW-0614">Plasmid</keyword>
<keyword evidence="4" id="KW-0804">Transcription</keyword>
<dbReference type="EMBL" id="BPQF01000005">
    <property type="protein sequence ID" value="GJD38291.1"/>
    <property type="molecule type" value="Genomic_DNA"/>
</dbReference>